<comment type="similarity">
    <text evidence="2 11 12">Belongs to the class-I aminoacyl-tRNA synthetase family.</text>
</comment>
<evidence type="ECO:0000256" key="7">
    <source>
        <dbReference type="ARBA" id="ARBA00022840"/>
    </source>
</evidence>
<keyword evidence="9 11" id="KW-0030">Aminoacyl-tRNA synthetase</keyword>
<dbReference type="CDD" id="cd07956">
    <property type="entry name" value="Anticodon_Ia_Arg"/>
    <property type="match status" value="1"/>
</dbReference>
<feature type="domain" description="Arginyl tRNA synthetase N-terminal" evidence="14">
    <location>
        <begin position="12"/>
        <end position="102"/>
    </location>
</feature>
<gene>
    <name evidence="11" type="primary">argS</name>
    <name evidence="15" type="ORF">CKF54_07875</name>
</gene>
<dbReference type="GO" id="GO:0005737">
    <property type="term" value="C:cytoplasm"/>
    <property type="evidence" value="ECO:0007669"/>
    <property type="project" value="UniProtKB-SubCell"/>
</dbReference>
<feature type="domain" description="DALR anticodon binding" evidence="13">
    <location>
        <begin position="475"/>
        <end position="588"/>
    </location>
</feature>
<dbReference type="SUPFAM" id="SSF55190">
    <property type="entry name" value="Arginyl-tRNA synthetase (ArgRS), N-terminal 'additional' domain"/>
    <property type="match status" value="1"/>
</dbReference>
<protein>
    <recommendedName>
        <fullName evidence="11">Arginine--tRNA ligase</fullName>
        <ecNumber evidence="11">6.1.1.19</ecNumber>
    </recommendedName>
    <alternativeName>
        <fullName evidence="11">Arginyl-tRNA synthetase</fullName>
        <shortName evidence="11">ArgRS</shortName>
    </alternativeName>
</protein>
<dbReference type="Gene3D" id="3.40.50.620">
    <property type="entry name" value="HUPs"/>
    <property type="match status" value="1"/>
</dbReference>
<comment type="caution">
    <text evidence="15">The sequence shown here is derived from an EMBL/GenBank/DDBJ whole genome shotgun (WGS) entry which is preliminary data.</text>
</comment>
<evidence type="ECO:0000259" key="14">
    <source>
        <dbReference type="SMART" id="SM01016"/>
    </source>
</evidence>
<dbReference type="SUPFAM" id="SSF47323">
    <property type="entry name" value="Anticodon-binding domain of a subclass of class I aminoacyl-tRNA synthetases"/>
    <property type="match status" value="1"/>
</dbReference>
<keyword evidence="16" id="KW-1185">Reference proteome</keyword>
<keyword evidence="7 11" id="KW-0067">ATP-binding</keyword>
<dbReference type="PROSITE" id="PS00178">
    <property type="entry name" value="AA_TRNA_LIGASE_I"/>
    <property type="match status" value="1"/>
</dbReference>
<dbReference type="GO" id="GO:0006420">
    <property type="term" value="P:arginyl-tRNA aminoacylation"/>
    <property type="evidence" value="ECO:0007669"/>
    <property type="project" value="UniProtKB-UniRule"/>
</dbReference>
<keyword evidence="5 11" id="KW-0436">Ligase</keyword>
<dbReference type="InterPro" id="IPR035684">
    <property type="entry name" value="ArgRS_core"/>
</dbReference>
<dbReference type="SMART" id="SM00836">
    <property type="entry name" value="DALR_1"/>
    <property type="match status" value="1"/>
</dbReference>
<dbReference type="Gene3D" id="1.10.730.10">
    <property type="entry name" value="Isoleucyl-tRNA Synthetase, Domain 1"/>
    <property type="match status" value="1"/>
</dbReference>
<evidence type="ECO:0000256" key="3">
    <source>
        <dbReference type="ARBA" id="ARBA00011245"/>
    </source>
</evidence>
<feature type="short sequence motif" description="'HIGH' region" evidence="11">
    <location>
        <begin position="136"/>
        <end position="146"/>
    </location>
</feature>
<dbReference type="GO" id="GO:0005524">
    <property type="term" value="F:ATP binding"/>
    <property type="evidence" value="ECO:0007669"/>
    <property type="project" value="UniProtKB-UniRule"/>
</dbReference>
<reference evidence="15 16" key="1">
    <citation type="submission" date="2017-08" db="EMBL/GenBank/DDBJ databases">
        <title>Reclassification of Bisgaard taxon 37 and 44.</title>
        <authorList>
            <person name="Christensen H."/>
        </authorList>
    </citation>
    <scope>NUCLEOTIDE SEQUENCE [LARGE SCALE GENOMIC DNA]</scope>
    <source>
        <strain evidence="15 16">B96_3</strain>
    </source>
</reference>
<dbReference type="PANTHER" id="PTHR11956:SF5">
    <property type="entry name" value="ARGININE--TRNA LIGASE, CYTOPLASMIC"/>
    <property type="match status" value="1"/>
</dbReference>
<dbReference type="PANTHER" id="PTHR11956">
    <property type="entry name" value="ARGINYL-TRNA SYNTHETASE"/>
    <property type="match status" value="1"/>
</dbReference>
<evidence type="ECO:0000256" key="12">
    <source>
        <dbReference type="RuleBase" id="RU363038"/>
    </source>
</evidence>
<proteinExistence type="inferred from homology"/>
<evidence type="ECO:0000256" key="11">
    <source>
        <dbReference type="HAMAP-Rule" id="MF_00123"/>
    </source>
</evidence>
<comment type="subcellular location">
    <subcellularLocation>
        <location evidence="1 11">Cytoplasm</location>
    </subcellularLocation>
</comment>
<keyword evidence="6 11" id="KW-0547">Nucleotide-binding</keyword>
<sequence length="588" mass="66758">MANFILREYLEDIITSSLNTFVHTQDNQGKLDSNTTYPAIIKPTKSAQFGDYQVNGILPLAKTLGTNPRDLATSFAEYFSTKYSKEFAKVEVAGPGFINLFLNDQWLAELTPNLEHLQENLKVAKPQTIILDYSAPNIAKEMHVGHLRTTIIGDSLVRVLQFLGQNVIKVNHIGDWGTQFGMLMAYMEEVEKDPEGHDVKIEDLDGFYRAAKKRFDESEDFQVYARSLVVKLQGGDPHYLAKWKQLVNITMTQNNRTYRRLEVLLTDDDIMGESMYNPMLPGVVQDALDQGVATIDQGAVVAHLSEFKNKDGEDLGVILRKSDGGYLYATTDLACMKYRVEQLHADDIVYCTDMRQANHFAQIEIIARKLKYVPDTTKITHVGFGMMLGNDGKPFKSRSGDVVRLNDLLDEAVERTEKLLAERNSDITGEEKDNLVKALAYGAVKYADLSKNRTTDYVFDWDRMISFEGNTAPYMQYSYARIRSILRRLALPESKEVQITNEYERNLVLKLQEFADVINKVGTLLTPHLICTYLYELSGTFNSFYENVNIAKTEDKQLQDSRINLINYTAMVLAQGLELLGIKVVERM</sequence>
<dbReference type="SUPFAM" id="SSF52374">
    <property type="entry name" value="Nucleotidylyl transferase"/>
    <property type="match status" value="1"/>
</dbReference>
<evidence type="ECO:0000256" key="5">
    <source>
        <dbReference type="ARBA" id="ARBA00022598"/>
    </source>
</evidence>
<dbReference type="EC" id="6.1.1.19" evidence="11"/>
<organism evidence="15 16">
    <name type="scientific">Psittacicella hinzii</name>
    <dbReference type="NCBI Taxonomy" id="2028575"/>
    <lineage>
        <taxon>Bacteria</taxon>
        <taxon>Pseudomonadati</taxon>
        <taxon>Pseudomonadota</taxon>
        <taxon>Gammaproteobacteria</taxon>
        <taxon>Pasteurellales</taxon>
        <taxon>Psittacicellaceae</taxon>
        <taxon>Psittacicella</taxon>
    </lineage>
</organism>
<dbReference type="NCBIfam" id="TIGR00456">
    <property type="entry name" value="argS"/>
    <property type="match status" value="1"/>
</dbReference>
<dbReference type="FunFam" id="1.10.730.10:FF:000008">
    <property type="entry name" value="Arginine--tRNA ligase"/>
    <property type="match status" value="1"/>
</dbReference>
<dbReference type="CDD" id="cd00671">
    <property type="entry name" value="ArgRS_core"/>
    <property type="match status" value="1"/>
</dbReference>
<dbReference type="InterPro" id="IPR036695">
    <property type="entry name" value="Arg-tRNA-synth_N_sf"/>
</dbReference>
<dbReference type="Pfam" id="PF00750">
    <property type="entry name" value="tRNA-synt_1d"/>
    <property type="match status" value="1"/>
</dbReference>
<dbReference type="FunFam" id="3.40.50.620:FF:000030">
    <property type="entry name" value="Arginine--tRNA ligase"/>
    <property type="match status" value="1"/>
</dbReference>
<dbReference type="InterPro" id="IPR005148">
    <property type="entry name" value="Arg-tRNA-synth_N"/>
</dbReference>
<dbReference type="InterPro" id="IPR008909">
    <property type="entry name" value="DALR_anticod-bd"/>
</dbReference>
<evidence type="ECO:0000256" key="8">
    <source>
        <dbReference type="ARBA" id="ARBA00022917"/>
    </source>
</evidence>
<evidence type="ECO:0000313" key="16">
    <source>
        <dbReference type="Proteomes" id="UP000265691"/>
    </source>
</evidence>
<dbReference type="Proteomes" id="UP000265691">
    <property type="component" value="Unassembled WGS sequence"/>
</dbReference>
<dbReference type="RefSeq" id="WP_119525800.1">
    <property type="nucleotide sequence ID" value="NZ_NRHC01000144.1"/>
</dbReference>
<dbReference type="Gene3D" id="3.30.1360.70">
    <property type="entry name" value="Arginyl tRNA synthetase N-terminal domain"/>
    <property type="match status" value="1"/>
</dbReference>
<evidence type="ECO:0000256" key="6">
    <source>
        <dbReference type="ARBA" id="ARBA00022741"/>
    </source>
</evidence>
<evidence type="ECO:0000256" key="1">
    <source>
        <dbReference type="ARBA" id="ARBA00004496"/>
    </source>
</evidence>
<dbReference type="InterPro" id="IPR014729">
    <property type="entry name" value="Rossmann-like_a/b/a_fold"/>
</dbReference>
<evidence type="ECO:0000259" key="13">
    <source>
        <dbReference type="SMART" id="SM00836"/>
    </source>
</evidence>
<dbReference type="InterPro" id="IPR001278">
    <property type="entry name" value="Arg-tRNA-ligase"/>
</dbReference>
<dbReference type="EMBL" id="NRHC01000144">
    <property type="protein sequence ID" value="RIY31077.1"/>
    <property type="molecule type" value="Genomic_DNA"/>
</dbReference>
<name>A0A3A1Y4J5_9GAMM</name>
<dbReference type="PRINTS" id="PR01038">
    <property type="entry name" value="TRNASYNTHARG"/>
</dbReference>
<dbReference type="AlphaFoldDB" id="A0A3A1Y4J5"/>
<dbReference type="SMART" id="SM01016">
    <property type="entry name" value="Arg_tRNA_synt_N"/>
    <property type="match status" value="1"/>
</dbReference>
<keyword evidence="4 11" id="KW-0963">Cytoplasm</keyword>
<evidence type="ECO:0000256" key="4">
    <source>
        <dbReference type="ARBA" id="ARBA00022490"/>
    </source>
</evidence>
<comment type="catalytic activity">
    <reaction evidence="10 11">
        <text>tRNA(Arg) + L-arginine + ATP = L-arginyl-tRNA(Arg) + AMP + diphosphate</text>
        <dbReference type="Rhea" id="RHEA:20301"/>
        <dbReference type="Rhea" id="RHEA-COMP:9658"/>
        <dbReference type="Rhea" id="RHEA-COMP:9673"/>
        <dbReference type="ChEBI" id="CHEBI:30616"/>
        <dbReference type="ChEBI" id="CHEBI:32682"/>
        <dbReference type="ChEBI" id="CHEBI:33019"/>
        <dbReference type="ChEBI" id="CHEBI:78442"/>
        <dbReference type="ChEBI" id="CHEBI:78513"/>
        <dbReference type="ChEBI" id="CHEBI:456215"/>
        <dbReference type="EC" id="6.1.1.19"/>
    </reaction>
</comment>
<evidence type="ECO:0000313" key="15">
    <source>
        <dbReference type="EMBL" id="RIY31077.1"/>
    </source>
</evidence>
<comment type="subunit">
    <text evidence="3 11">Monomer.</text>
</comment>
<evidence type="ECO:0000256" key="2">
    <source>
        <dbReference type="ARBA" id="ARBA00005594"/>
    </source>
</evidence>
<keyword evidence="8 11" id="KW-0648">Protein biosynthesis</keyword>
<dbReference type="InterPro" id="IPR001412">
    <property type="entry name" value="aa-tRNA-synth_I_CS"/>
</dbReference>
<dbReference type="OrthoDB" id="9803211at2"/>
<evidence type="ECO:0000256" key="9">
    <source>
        <dbReference type="ARBA" id="ARBA00023146"/>
    </source>
</evidence>
<evidence type="ECO:0000256" key="10">
    <source>
        <dbReference type="ARBA" id="ARBA00049339"/>
    </source>
</evidence>
<dbReference type="Pfam" id="PF05746">
    <property type="entry name" value="DALR_1"/>
    <property type="match status" value="1"/>
</dbReference>
<dbReference type="InterPro" id="IPR009080">
    <property type="entry name" value="tRNAsynth_Ia_anticodon-bd"/>
</dbReference>
<dbReference type="Pfam" id="PF03485">
    <property type="entry name" value="Arg_tRNA_synt_N"/>
    <property type="match status" value="1"/>
</dbReference>
<dbReference type="HAMAP" id="MF_00123">
    <property type="entry name" value="Arg_tRNA_synth"/>
    <property type="match status" value="1"/>
</dbReference>
<accession>A0A3A1Y4J5</accession>
<dbReference type="GO" id="GO:0004814">
    <property type="term" value="F:arginine-tRNA ligase activity"/>
    <property type="evidence" value="ECO:0007669"/>
    <property type="project" value="UniProtKB-UniRule"/>
</dbReference>